<dbReference type="Gene3D" id="3.40.630.30">
    <property type="match status" value="1"/>
</dbReference>
<name>A0A640UJ24_9ACTN</name>
<dbReference type="Proteomes" id="UP000431826">
    <property type="component" value="Unassembled WGS sequence"/>
</dbReference>
<accession>A0A640UJ24</accession>
<dbReference type="InterPro" id="IPR016181">
    <property type="entry name" value="Acyl_CoA_acyltransferase"/>
</dbReference>
<sequence length="293" mass="30992">MTWTTTRDLAVYDRAAGAFLRARPTVHTVLLSVTAALRSIGTDAYGDDAPLFGWWRPDARDGSDGPDGRADVGAAFVWTPPRPVLLSPMPDEAAAALMAALTAEGLGIPGVNGRRAAVEAAAGAWQRRHGGPVTVTGRHRLYRLGELTPPAPAPPGRARTATTADRGLLLDWFTAFAAETGGSASRTRAVDERIAGGRCLLWETASRPVSLAGRTPTLSGMTRITPVYTPPELRGRGYAGAVTAALSRAARDAGGPELVLFTDLGNPTSNALYGRLGYRPVEDHVVMEFGRQR</sequence>
<feature type="domain" description="N-acetyltransferase" evidence="1">
    <location>
        <begin position="156"/>
        <end position="292"/>
    </location>
</feature>
<keyword evidence="2" id="KW-0808">Transferase</keyword>
<evidence type="ECO:0000313" key="2">
    <source>
        <dbReference type="EMBL" id="GFE36053.1"/>
    </source>
</evidence>
<comment type="caution">
    <text evidence="2">The sequence shown here is derived from an EMBL/GenBank/DDBJ whole genome shotgun (WGS) entry which is preliminary data.</text>
</comment>
<dbReference type="InterPro" id="IPR013653">
    <property type="entry name" value="GCN5-like_dom"/>
</dbReference>
<dbReference type="SUPFAM" id="SSF55729">
    <property type="entry name" value="Acyl-CoA N-acyltransferases (Nat)"/>
    <property type="match status" value="1"/>
</dbReference>
<dbReference type="RefSeq" id="WP_159742430.1">
    <property type="nucleotide sequence ID" value="NZ_BLIR01000001.1"/>
</dbReference>
<proteinExistence type="predicted"/>
<dbReference type="PROSITE" id="PS51186">
    <property type="entry name" value="GNAT"/>
    <property type="match status" value="1"/>
</dbReference>
<dbReference type="GeneID" id="96281902"/>
<dbReference type="Pfam" id="PF08445">
    <property type="entry name" value="FR47"/>
    <property type="match status" value="1"/>
</dbReference>
<dbReference type="OrthoDB" id="3174529at2"/>
<dbReference type="AlphaFoldDB" id="A0A640UJ24"/>
<dbReference type="EMBL" id="BLIR01000001">
    <property type="protein sequence ID" value="GFE36053.1"/>
    <property type="molecule type" value="Genomic_DNA"/>
</dbReference>
<keyword evidence="3" id="KW-1185">Reference proteome</keyword>
<evidence type="ECO:0000313" key="3">
    <source>
        <dbReference type="Proteomes" id="UP000431826"/>
    </source>
</evidence>
<dbReference type="GO" id="GO:0016747">
    <property type="term" value="F:acyltransferase activity, transferring groups other than amino-acyl groups"/>
    <property type="evidence" value="ECO:0007669"/>
    <property type="project" value="InterPro"/>
</dbReference>
<gene>
    <name evidence="2" type="ORF">Stube_07260</name>
</gene>
<protein>
    <submittedName>
        <fullName evidence="2">N-acetyltransferase</fullName>
    </submittedName>
</protein>
<reference evidence="2 3" key="1">
    <citation type="submission" date="2019-12" db="EMBL/GenBank/DDBJ databases">
        <title>Whole genome shotgun sequence of Streptomyces tubercidicus NBRC 13090.</title>
        <authorList>
            <person name="Ichikawa N."/>
            <person name="Kimura A."/>
            <person name="Kitahashi Y."/>
            <person name="Komaki H."/>
            <person name="Tamura T."/>
        </authorList>
    </citation>
    <scope>NUCLEOTIDE SEQUENCE [LARGE SCALE GENOMIC DNA]</scope>
    <source>
        <strain evidence="2 3">NBRC 13090</strain>
    </source>
</reference>
<dbReference type="InterPro" id="IPR000182">
    <property type="entry name" value="GNAT_dom"/>
</dbReference>
<organism evidence="2 3">
    <name type="scientific">Streptomyces tubercidicus</name>
    <dbReference type="NCBI Taxonomy" id="47759"/>
    <lineage>
        <taxon>Bacteria</taxon>
        <taxon>Bacillati</taxon>
        <taxon>Actinomycetota</taxon>
        <taxon>Actinomycetes</taxon>
        <taxon>Kitasatosporales</taxon>
        <taxon>Streptomycetaceae</taxon>
        <taxon>Streptomyces</taxon>
    </lineage>
</organism>
<evidence type="ECO:0000259" key="1">
    <source>
        <dbReference type="PROSITE" id="PS51186"/>
    </source>
</evidence>